<accession>A0A7M1NZ99</accession>
<evidence type="ECO:0000313" key="2">
    <source>
        <dbReference type="Proteomes" id="UP000595009"/>
    </source>
</evidence>
<dbReference type="AlphaFoldDB" id="A0A7M1NZ99"/>
<dbReference type="EMBL" id="CP063120">
    <property type="protein sequence ID" value="QOR18285.1"/>
    <property type="molecule type" value="Genomic_DNA"/>
</dbReference>
<dbReference type="Proteomes" id="UP000595009">
    <property type="component" value="Chromosome"/>
</dbReference>
<name>A0A7M1NZ99_HAEPA</name>
<protein>
    <submittedName>
        <fullName evidence="1">Uncharacterized protein</fullName>
    </submittedName>
</protein>
<proteinExistence type="predicted"/>
<dbReference type="RefSeq" id="WP_010129410.1">
    <property type="nucleotide sequence ID" value="NZ_CP063120.1"/>
</dbReference>
<evidence type="ECO:0000313" key="1">
    <source>
        <dbReference type="EMBL" id="QOR18285.1"/>
    </source>
</evidence>
<organism evidence="1 2">
    <name type="scientific">Haemophilus parainfluenzae</name>
    <dbReference type="NCBI Taxonomy" id="729"/>
    <lineage>
        <taxon>Bacteria</taxon>
        <taxon>Pseudomonadati</taxon>
        <taxon>Pseudomonadota</taxon>
        <taxon>Gammaproteobacteria</taxon>
        <taxon>Pasteurellales</taxon>
        <taxon>Pasteurellaceae</taxon>
        <taxon>Haemophilus</taxon>
    </lineage>
</organism>
<gene>
    <name evidence="1" type="ORF">INP94_05290</name>
</gene>
<reference evidence="1 2" key="1">
    <citation type="submission" date="2020-10" db="EMBL/GenBank/DDBJ databases">
        <title>Genomic diversity and antimicrobial resistance of Haemophilus colonising the airways of young children with cystic fibrosis.</title>
        <authorList>
            <person name="Watts S.C."/>
            <person name="Judd L.M."/>
            <person name="Carzino R."/>
            <person name="Ranganathan S."/>
            <person name="Holt K.E."/>
        </authorList>
    </citation>
    <scope>NUCLEOTIDE SEQUENCE [LARGE SCALE GENOMIC DNA]</scope>
    <source>
        <strain evidence="1 2">M1C137_2</strain>
    </source>
</reference>
<sequence>MLKTVDDKIFSIINRKLPLEKRFKKLTSNARNVLYTLIIKSKNENKEITLTTFNSESVFNLKRDLFIKAINELIKVDYLKRTEIDNIYMLKI</sequence>